<comment type="subcellular location">
    <subcellularLocation>
        <location evidence="1">Secreted</location>
    </subcellularLocation>
</comment>
<feature type="domain" description="SRCR" evidence="12">
    <location>
        <begin position="1"/>
        <end position="44"/>
    </location>
</feature>
<dbReference type="PANTHER" id="PTHR19331">
    <property type="entry name" value="SCAVENGER RECEPTOR DOMAIN-CONTAINING"/>
    <property type="match status" value="1"/>
</dbReference>
<keyword evidence="6" id="KW-0675">Receptor</keyword>
<dbReference type="EMBL" id="VWYP01003295">
    <property type="protein sequence ID" value="NXR72082.1"/>
    <property type="molecule type" value="Genomic_DNA"/>
</dbReference>
<dbReference type="SMART" id="SM00202">
    <property type="entry name" value="SR"/>
    <property type="match status" value="1"/>
</dbReference>
<feature type="disulfide bond" evidence="11">
    <location>
        <begin position="77"/>
        <end position="141"/>
    </location>
</feature>
<feature type="disulfide bond" evidence="11">
    <location>
        <begin position="90"/>
        <end position="151"/>
    </location>
</feature>
<dbReference type="InterPro" id="IPR036772">
    <property type="entry name" value="SRCR-like_dom_sf"/>
</dbReference>
<evidence type="ECO:0000256" key="11">
    <source>
        <dbReference type="PROSITE-ProRule" id="PRU00196"/>
    </source>
</evidence>
<evidence type="ECO:0000256" key="5">
    <source>
        <dbReference type="ARBA" id="ARBA00023157"/>
    </source>
</evidence>
<comment type="caution">
    <text evidence="13">The sequence shown here is derived from an EMBL/GenBank/DDBJ whole genome shotgun (WGS) entry which is preliminary data.</text>
</comment>
<feature type="non-terminal residue" evidence="13">
    <location>
        <position position="168"/>
    </location>
</feature>
<dbReference type="Proteomes" id="UP000535705">
    <property type="component" value="Unassembled WGS sequence"/>
</dbReference>
<dbReference type="GO" id="GO:0016020">
    <property type="term" value="C:membrane"/>
    <property type="evidence" value="ECO:0007669"/>
    <property type="project" value="InterPro"/>
</dbReference>
<comment type="subunit">
    <text evidence="9">Interacts with LGALS1 and laminin.</text>
</comment>
<keyword evidence="7" id="KW-0325">Glycoprotein</keyword>
<evidence type="ECO:0000256" key="2">
    <source>
        <dbReference type="ARBA" id="ARBA00022525"/>
    </source>
</evidence>
<dbReference type="FunFam" id="3.10.250.10:FF:000007">
    <property type="entry name" value="Soluble scavenger receptor cysteine-rich domain-containing protein SSC5D"/>
    <property type="match status" value="1"/>
</dbReference>
<proteinExistence type="predicted"/>
<dbReference type="Gene3D" id="3.10.250.10">
    <property type="entry name" value="SRCR-like domain"/>
    <property type="match status" value="2"/>
</dbReference>
<evidence type="ECO:0000313" key="14">
    <source>
        <dbReference type="Proteomes" id="UP000535705"/>
    </source>
</evidence>
<reference evidence="13 14" key="1">
    <citation type="submission" date="2019-09" db="EMBL/GenBank/DDBJ databases">
        <title>Bird 10,000 Genomes (B10K) Project - Family phase.</title>
        <authorList>
            <person name="Zhang G."/>
        </authorList>
    </citation>
    <scope>NUCLEOTIDE SEQUENCE [LARGE SCALE GENOMIC DNA]</scope>
    <source>
        <strain evidence="13">B10K-DU-002-42</strain>
        <tissue evidence="13">Muscle</tissue>
    </source>
</reference>
<dbReference type="PRINTS" id="PR00258">
    <property type="entry name" value="SPERACTRCPTR"/>
</dbReference>
<keyword evidence="14" id="KW-1185">Reference proteome</keyword>
<keyword evidence="5 11" id="KW-1015">Disulfide bond</keyword>
<evidence type="ECO:0000313" key="13">
    <source>
        <dbReference type="EMBL" id="NXR72082.1"/>
    </source>
</evidence>
<feature type="disulfide bond" evidence="11">
    <location>
        <begin position="121"/>
        <end position="131"/>
    </location>
</feature>
<dbReference type="OrthoDB" id="536948at2759"/>
<comment type="function">
    <text evidence="8">Binds to extracellular matrix proteins. Binds to pathogen-associated molecular patterns (PAMPs) present on the cell walls of Gram-positive and Gram-negative bacteria and fungi, behaving as a pattern recognition receptor (PRR). Induces bacterial and fungal aggregation and subsequent inhibition of PAMP-induced cytokine release. Does not possess intrinsic bactericidal activity. May play a role in the innate defense and homeostasis of certain epithelial surfaces.</text>
</comment>
<gene>
    <name evidence="13" type="primary">Dmbt1_0</name>
    <name evidence="13" type="ORF">PYCJOC_R06804</name>
</gene>
<evidence type="ECO:0000256" key="6">
    <source>
        <dbReference type="ARBA" id="ARBA00023170"/>
    </source>
</evidence>
<dbReference type="InterPro" id="IPR001190">
    <property type="entry name" value="SRCR"/>
</dbReference>
<evidence type="ECO:0000256" key="4">
    <source>
        <dbReference type="ARBA" id="ARBA00022737"/>
    </source>
</evidence>
<feature type="non-terminal residue" evidence="13">
    <location>
        <position position="1"/>
    </location>
</feature>
<name>A0A7L2NKP3_PYCJO</name>
<feature type="domain" description="SRCR" evidence="12">
    <location>
        <begin position="52"/>
        <end position="152"/>
    </location>
</feature>
<dbReference type="SUPFAM" id="SSF56487">
    <property type="entry name" value="SRCR-like"/>
    <property type="match status" value="2"/>
</dbReference>
<dbReference type="Pfam" id="PF00530">
    <property type="entry name" value="SRCR"/>
    <property type="match status" value="2"/>
</dbReference>
<dbReference type="PROSITE" id="PS50287">
    <property type="entry name" value="SRCR_2"/>
    <property type="match status" value="2"/>
</dbReference>
<protein>
    <recommendedName>
        <fullName evidence="10">Soluble scavenger receptor cysteine-rich domain-containing protein SSC5D</fullName>
    </recommendedName>
</protein>
<keyword evidence="4" id="KW-0677">Repeat</keyword>
<organism evidence="13 14">
    <name type="scientific">Pycnonotus jocosus</name>
    <name type="common">Red-whiskered bulbul</name>
    <name type="synonym">Lanius jocosus</name>
    <dbReference type="NCBI Taxonomy" id="182897"/>
    <lineage>
        <taxon>Eukaryota</taxon>
        <taxon>Metazoa</taxon>
        <taxon>Chordata</taxon>
        <taxon>Craniata</taxon>
        <taxon>Vertebrata</taxon>
        <taxon>Euteleostomi</taxon>
        <taxon>Archelosauria</taxon>
        <taxon>Archosauria</taxon>
        <taxon>Dinosauria</taxon>
        <taxon>Saurischia</taxon>
        <taxon>Theropoda</taxon>
        <taxon>Coelurosauria</taxon>
        <taxon>Aves</taxon>
        <taxon>Neognathae</taxon>
        <taxon>Neoaves</taxon>
        <taxon>Telluraves</taxon>
        <taxon>Australaves</taxon>
        <taxon>Passeriformes</taxon>
        <taxon>Sylvioidea</taxon>
        <taxon>Pycnonotidae</taxon>
        <taxon>Pycnonotus</taxon>
    </lineage>
</organism>
<evidence type="ECO:0000256" key="3">
    <source>
        <dbReference type="ARBA" id="ARBA00022729"/>
    </source>
</evidence>
<evidence type="ECO:0000256" key="1">
    <source>
        <dbReference type="ARBA" id="ARBA00004613"/>
    </source>
</evidence>
<accession>A0A7L2NKP3</accession>
<evidence type="ECO:0000256" key="10">
    <source>
        <dbReference type="ARBA" id="ARBA00069168"/>
    </source>
</evidence>
<dbReference type="PANTHER" id="PTHR19331:SF22">
    <property type="entry name" value="DELETED IN MALIGNANT BRAIN TUMORS 1 PROTEIN"/>
    <property type="match status" value="1"/>
</dbReference>
<comment type="caution">
    <text evidence="11">Lacks conserved residue(s) required for the propagation of feature annotation.</text>
</comment>
<keyword evidence="2" id="KW-0964">Secreted</keyword>
<feature type="disulfide bond" evidence="11">
    <location>
        <begin position="13"/>
        <end position="23"/>
    </location>
</feature>
<keyword evidence="3" id="KW-0732">Signal</keyword>
<sequence>RGSGPIWLDDVTCTGEEPELFRCAHRTWGEHNCHHGEDAGVVCAGECRYGQVRLASGPHRCAGRVELLHLGRWSTVCDHTWDLRAAWVTCAHLGCGPALSAPGHAHFGPGEGPVWPEQVRCSGEELTLDRCERRARGRNGCGHQEDAGVVCAGEPRCAQVSPGEPRCA</sequence>
<evidence type="ECO:0000256" key="8">
    <source>
        <dbReference type="ARBA" id="ARBA00058074"/>
    </source>
</evidence>
<evidence type="ECO:0000259" key="12">
    <source>
        <dbReference type="PROSITE" id="PS50287"/>
    </source>
</evidence>
<dbReference type="AlphaFoldDB" id="A0A7L2NKP3"/>
<evidence type="ECO:0000256" key="7">
    <source>
        <dbReference type="ARBA" id="ARBA00023180"/>
    </source>
</evidence>
<evidence type="ECO:0000256" key="9">
    <source>
        <dbReference type="ARBA" id="ARBA00064153"/>
    </source>
</evidence>